<sequence>MSDANEILKLLEERRNVLLSGPPGTGKSMLLTEIAHLFENKGSGSTPRYKPESNVPIPPAPTSSLPGDIGKATNRRVFQSVLHQSSKYRDFLTGVMPDLREGKAPGTFRITEGILYRASEYAKQPDNAALLIIDEINRGPTVQVFGGAIVAMEADKRLGGDGSRTSTTQFFDLLNPADGELVEYAFPSRLYILAAMNQADVSVEPLDVAFLRRWAPFNLEPSTKVLREYFGLSASSSDELPVTPASNKDVFEATVRAFEAVNRRIALGRGPEFQIGHGVLMQTGDTPSSTDDALDHVTTCWRLIKNHIDEAFFGDVRGTAIVLNADRGIDGNPYSLEETSFGDAPRAQINGPTTVAREQLYGLLKALAETGE</sequence>
<evidence type="ECO:0000313" key="2">
    <source>
        <dbReference type="Proteomes" id="UP000035287"/>
    </source>
</evidence>
<organism evidence="1 2">
    <name type="scientific">Croceicoccus naphthovorans</name>
    <dbReference type="NCBI Taxonomy" id="1348774"/>
    <lineage>
        <taxon>Bacteria</taxon>
        <taxon>Pseudomonadati</taxon>
        <taxon>Pseudomonadota</taxon>
        <taxon>Alphaproteobacteria</taxon>
        <taxon>Sphingomonadales</taxon>
        <taxon>Erythrobacteraceae</taxon>
        <taxon>Croceicoccus</taxon>
    </lineage>
</organism>
<dbReference type="EMBL" id="CP011770">
    <property type="protein sequence ID" value="AKM09058.1"/>
    <property type="molecule type" value="Genomic_DNA"/>
</dbReference>
<name>A0A0G3XFD7_9SPHN</name>
<dbReference type="PATRIC" id="fig|1348774.3.peg.484"/>
<dbReference type="InterPro" id="IPR003593">
    <property type="entry name" value="AAA+_ATPase"/>
</dbReference>
<dbReference type="InterPro" id="IPR011704">
    <property type="entry name" value="ATPase_dyneun-rel_AAA"/>
</dbReference>
<proteinExistence type="predicted"/>
<accession>A0A0G3XFD7</accession>
<dbReference type="RefSeq" id="WP_047819754.1">
    <property type="nucleotide sequence ID" value="NZ_CP011770.1"/>
</dbReference>
<dbReference type="SUPFAM" id="SSF52540">
    <property type="entry name" value="P-loop containing nucleoside triphosphate hydrolases"/>
    <property type="match status" value="1"/>
</dbReference>
<dbReference type="Gene3D" id="3.40.50.300">
    <property type="entry name" value="P-loop containing nucleotide triphosphate hydrolases"/>
    <property type="match status" value="1"/>
</dbReference>
<reference evidence="1 2" key="1">
    <citation type="submission" date="2015-06" db="EMBL/GenBank/DDBJ databases">
        <authorList>
            <person name="Zeng Y."/>
            <person name="Huang Y."/>
        </authorList>
    </citation>
    <scope>NUCLEOTIDE SEQUENCE [LARGE SCALE GENOMIC DNA]</scope>
    <source>
        <strain evidence="1 2">PQ-2</strain>
    </source>
</reference>
<dbReference type="InterPro" id="IPR052934">
    <property type="entry name" value="Methyl-DNA_Rec/Restrict_Enz"/>
</dbReference>
<dbReference type="GO" id="GO:0005524">
    <property type="term" value="F:ATP binding"/>
    <property type="evidence" value="ECO:0007669"/>
    <property type="project" value="InterPro"/>
</dbReference>
<evidence type="ECO:0000313" key="1">
    <source>
        <dbReference type="EMBL" id="AKM09058.1"/>
    </source>
</evidence>
<dbReference type="PANTHER" id="PTHR37291:SF1">
    <property type="entry name" value="TYPE IV METHYL-DIRECTED RESTRICTION ENZYME ECOKMCRB SUBUNIT"/>
    <property type="match status" value="1"/>
</dbReference>
<protein>
    <submittedName>
        <fullName evidence="1">Uncharacterized protein</fullName>
    </submittedName>
</protein>
<dbReference type="InterPro" id="IPR027417">
    <property type="entry name" value="P-loop_NTPase"/>
</dbReference>
<dbReference type="PANTHER" id="PTHR37291">
    <property type="entry name" value="5-METHYLCYTOSINE-SPECIFIC RESTRICTION ENZYME B"/>
    <property type="match status" value="1"/>
</dbReference>
<gene>
    <name evidence="1" type="ORF">AB433_02300</name>
</gene>
<dbReference type="AlphaFoldDB" id="A0A0G3XFD7"/>
<keyword evidence="2" id="KW-1185">Reference proteome</keyword>
<dbReference type="SMART" id="SM00382">
    <property type="entry name" value="AAA"/>
    <property type="match status" value="1"/>
</dbReference>
<dbReference type="Pfam" id="PF07728">
    <property type="entry name" value="AAA_5"/>
    <property type="match status" value="1"/>
</dbReference>
<dbReference type="GO" id="GO:0016887">
    <property type="term" value="F:ATP hydrolysis activity"/>
    <property type="evidence" value="ECO:0007669"/>
    <property type="project" value="InterPro"/>
</dbReference>
<dbReference type="Proteomes" id="UP000035287">
    <property type="component" value="Chromosome"/>
</dbReference>
<dbReference type="KEGG" id="cna:AB433_02300"/>
<dbReference type="OrthoDB" id="9781481at2"/>